<dbReference type="Pfam" id="PF01184">
    <property type="entry name" value="Gpr1_Fun34_YaaH"/>
    <property type="match status" value="1"/>
</dbReference>
<keyword evidence="4 6" id="KW-1133">Transmembrane helix</keyword>
<feature type="transmembrane region" description="Helical" evidence="6">
    <location>
        <begin position="67"/>
        <end position="86"/>
    </location>
</feature>
<dbReference type="GO" id="GO:0015360">
    <property type="term" value="F:acetate:proton symporter activity"/>
    <property type="evidence" value="ECO:0007669"/>
    <property type="project" value="TreeGrafter"/>
</dbReference>
<evidence type="ECO:0000256" key="4">
    <source>
        <dbReference type="ARBA" id="ARBA00022989"/>
    </source>
</evidence>
<feature type="transmembrane region" description="Helical" evidence="6">
    <location>
        <begin position="41"/>
        <end position="60"/>
    </location>
</feature>
<gene>
    <name evidence="7" type="ordered locus">Mpal_2772</name>
</gene>
<dbReference type="KEGG" id="mpl:Mpal_2772"/>
<dbReference type="Proteomes" id="UP000002457">
    <property type="component" value="Chromosome"/>
</dbReference>
<dbReference type="EMBL" id="CP001338">
    <property type="protein sequence ID" value="ACL18028.1"/>
    <property type="molecule type" value="Genomic_DNA"/>
</dbReference>
<evidence type="ECO:0000313" key="8">
    <source>
        <dbReference type="Proteomes" id="UP000002457"/>
    </source>
</evidence>
<feature type="transmembrane region" description="Helical" evidence="6">
    <location>
        <begin position="125"/>
        <end position="145"/>
    </location>
</feature>
<protein>
    <submittedName>
        <fullName evidence="7">GPR1/FUN34/yaaH family protein</fullName>
    </submittedName>
</protein>
<dbReference type="InterPro" id="IPR047623">
    <property type="entry name" value="SatP"/>
</dbReference>
<dbReference type="NCBIfam" id="NF038013">
    <property type="entry name" value="AceTr_1"/>
    <property type="match status" value="1"/>
</dbReference>
<name>B8GFZ5_METPE</name>
<reference evidence="7 8" key="1">
    <citation type="journal article" date="2015" name="Genome Announc.">
        <title>Complete Genome Sequence of Methanosphaerula palustris E1-9CT, a Hydrogenotrophic Methanogen Isolated from a Minerotrophic Fen Peatland.</title>
        <authorList>
            <person name="Cadillo-Quiroz H."/>
            <person name="Browne P."/>
            <person name="Kyrpides N."/>
            <person name="Woyke T."/>
            <person name="Goodwin L."/>
            <person name="Detter C."/>
            <person name="Yavitt J.B."/>
            <person name="Zinder S.H."/>
        </authorList>
    </citation>
    <scope>NUCLEOTIDE SEQUENCE [LARGE SCALE GENOMIC DNA]</scope>
    <source>
        <strain evidence="8">ATCC BAA-1556 / DSM 19958 / E1-9c</strain>
    </source>
</reference>
<dbReference type="HOGENOM" id="CLU_051062_3_0_2"/>
<keyword evidence="5 6" id="KW-0472">Membrane</keyword>
<dbReference type="eggNOG" id="arCOG03176">
    <property type="taxonomic scope" value="Archaea"/>
</dbReference>
<dbReference type="InterPro" id="IPR000791">
    <property type="entry name" value="Gpr1/Fun34/SatP-like"/>
</dbReference>
<organism evidence="7 8">
    <name type="scientific">Methanosphaerula palustris (strain ATCC BAA-1556 / DSM 19958 / E1-9c)</name>
    <dbReference type="NCBI Taxonomy" id="521011"/>
    <lineage>
        <taxon>Archaea</taxon>
        <taxon>Methanobacteriati</taxon>
        <taxon>Methanobacteriota</taxon>
        <taxon>Stenosarchaea group</taxon>
        <taxon>Methanomicrobia</taxon>
        <taxon>Methanomicrobiales</taxon>
        <taxon>Methanoregulaceae</taxon>
        <taxon>Methanosphaerula</taxon>
    </lineage>
</organism>
<feature type="transmembrane region" description="Helical" evidence="6">
    <location>
        <begin position="151"/>
        <end position="171"/>
    </location>
</feature>
<dbReference type="GO" id="GO:0071422">
    <property type="term" value="P:succinate transmembrane transport"/>
    <property type="evidence" value="ECO:0007669"/>
    <property type="project" value="TreeGrafter"/>
</dbReference>
<dbReference type="PANTHER" id="PTHR30178:SF3">
    <property type="entry name" value="SUCCINATE-ACETATE_PROTON SYMPORTER SATP"/>
    <property type="match status" value="1"/>
</dbReference>
<dbReference type="GO" id="GO:0005886">
    <property type="term" value="C:plasma membrane"/>
    <property type="evidence" value="ECO:0007669"/>
    <property type="project" value="TreeGrafter"/>
</dbReference>
<evidence type="ECO:0000256" key="1">
    <source>
        <dbReference type="ARBA" id="ARBA00004141"/>
    </source>
</evidence>
<dbReference type="PANTHER" id="PTHR30178">
    <property type="entry name" value="INNER MEMBRANE PROTEIN YAAH"/>
    <property type="match status" value="1"/>
</dbReference>
<evidence type="ECO:0000313" key="7">
    <source>
        <dbReference type="EMBL" id="ACL18028.1"/>
    </source>
</evidence>
<comment type="subcellular location">
    <subcellularLocation>
        <location evidence="1">Membrane</location>
        <topology evidence="1">Multi-pass membrane protein</topology>
    </subcellularLocation>
</comment>
<evidence type="ECO:0000256" key="5">
    <source>
        <dbReference type="ARBA" id="ARBA00023136"/>
    </source>
</evidence>
<evidence type="ECO:0000256" key="6">
    <source>
        <dbReference type="SAM" id="Phobius"/>
    </source>
</evidence>
<accession>B8GFZ5</accession>
<keyword evidence="8" id="KW-1185">Reference proteome</keyword>
<comment type="similarity">
    <text evidence="2">Belongs to the acetate uptake transporter (AceTr) (TC 2.A.96) family.</text>
</comment>
<evidence type="ECO:0000256" key="2">
    <source>
        <dbReference type="ARBA" id="ARBA00005587"/>
    </source>
</evidence>
<evidence type="ECO:0000256" key="3">
    <source>
        <dbReference type="ARBA" id="ARBA00022692"/>
    </source>
</evidence>
<sequence>MQLTILDYTNENDVIGMSETIGTPEYTGVKIHDPTSTAGPIGLLAFGIATVLLSLVNAGYYSLGSSIVMIGAYVGFAMAITGYMEWRKGNTFGAAAFVTFGFFWLTFVGLLILPKLGLADAASPTAMAAYLFMWALYAFVTFIATLKYNRALQFIFATVTILFVLLGLGYLTGNTLFTTIGGYEGIICGLSAVYTGFGQVLNEVYEREVVPLG</sequence>
<dbReference type="AlphaFoldDB" id="B8GFZ5"/>
<keyword evidence="3 6" id="KW-0812">Transmembrane</keyword>
<feature type="transmembrane region" description="Helical" evidence="6">
    <location>
        <begin position="92"/>
        <end position="113"/>
    </location>
</feature>
<proteinExistence type="inferred from homology"/>